<feature type="domain" description="Disease resistance protein Roq1-like winged-helix" evidence="3">
    <location>
        <begin position="147"/>
        <end position="216"/>
    </location>
</feature>
<protein>
    <recommendedName>
        <fullName evidence="3">Disease resistance protein Roq1-like winged-helix domain-containing protein</fullName>
    </recommendedName>
</protein>
<dbReference type="Gene3D" id="3.40.50.300">
    <property type="entry name" value="P-loop containing nucleotide triphosphate hydrolases"/>
    <property type="match status" value="1"/>
</dbReference>
<accession>A0ABQ8BKF9</accession>
<gene>
    <name evidence="4" type="ORF">HID58_044666</name>
</gene>
<dbReference type="InterPro" id="IPR036390">
    <property type="entry name" value="WH_DNA-bd_sf"/>
</dbReference>
<evidence type="ECO:0000313" key="4">
    <source>
        <dbReference type="EMBL" id="KAH0905163.1"/>
    </source>
</evidence>
<keyword evidence="2" id="KW-0677">Repeat</keyword>
<organism evidence="4 5">
    <name type="scientific">Brassica napus</name>
    <name type="common">Rape</name>
    <dbReference type="NCBI Taxonomy" id="3708"/>
    <lineage>
        <taxon>Eukaryota</taxon>
        <taxon>Viridiplantae</taxon>
        <taxon>Streptophyta</taxon>
        <taxon>Embryophyta</taxon>
        <taxon>Tracheophyta</taxon>
        <taxon>Spermatophyta</taxon>
        <taxon>Magnoliopsida</taxon>
        <taxon>eudicotyledons</taxon>
        <taxon>Gunneridae</taxon>
        <taxon>Pentapetalae</taxon>
        <taxon>rosids</taxon>
        <taxon>malvids</taxon>
        <taxon>Brassicales</taxon>
        <taxon>Brassicaceae</taxon>
        <taxon>Brassiceae</taxon>
        <taxon>Brassica</taxon>
    </lineage>
</organism>
<dbReference type="PRINTS" id="PR00364">
    <property type="entry name" value="DISEASERSIST"/>
</dbReference>
<keyword evidence="1" id="KW-0433">Leucine-rich repeat</keyword>
<evidence type="ECO:0000256" key="1">
    <source>
        <dbReference type="ARBA" id="ARBA00022614"/>
    </source>
</evidence>
<dbReference type="SUPFAM" id="SSF46785">
    <property type="entry name" value="Winged helix' DNA-binding domain"/>
    <property type="match status" value="1"/>
</dbReference>
<dbReference type="InterPro" id="IPR027417">
    <property type="entry name" value="P-loop_NTPase"/>
</dbReference>
<dbReference type="InterPro" id="IPR001611">
    <property type="entry name" value="Leu-rich_rpt"/>
</dbReference>
<dbReference type="Pfam" id="PF07725">
    <property type="entry name" value="LRR_3"/>
    <property type="match status" value="1"/>
</dbReference>
<dbReference type="SUPFAM" id="SSF52540">
    <property type="entry name" value="P-loop containing nucleoside triphosphate hydrolases"/>
    <property type="match status" value="1"/>
</dbReference>
<name>A0ABQ8BKF9_BRANA</name>
<sequence>MDLYLILVIIATLLCSRIFSFVYGKDNEAKMIEDVATDVAKKLFNSTPSRDFDEFTGMEAHMNKISLVLGTDLDEVRMIGIWGPAGIGKTTIARCLFNQLSHTFQYSVFMMNVKAMCTPPVCSDDYNVKLHLQQIILMFGYNALSQENKDLFLHIACFFNYVMIEKVAEHLSTRFSNMRQRLDVLADKSLISLESVYVDMHDLLVQLGRDIVRKQSSEPGQRQFLVDEREICEVLADDAAGSTSVIGITFYRDEIYMSERAFEGMSNLQFLRFRVERDGEGDTFHLFGGASYLSRKLRLLDWSYFPMTCLHCIPNPELLVELIMRESKLENLWKGTKPLSNLKWVNLSESKNLKDVSSLSTATSLQELDLRGCSSLVELPSSIGNAIHLNKLDLARCSSLVELPYSIGNAIHLEKLNLSECSSLVGVPSSIGNATNLTDLDFKVPSSIRLWPHLDELRLSYDENLKEFPHVLDIMTDLVMSNTEIQEIPPWIKRSSRLRRLVLNGWKELLSLPQLPSSLSVIEAFTFISDMEGLHLADEVKAGKGETVHVHHGIKQNSLDVPCSPSYHILLPPLTEHLYIFEFEADVTSDELFFEFGVNREEWMIKECGVHYLNTR</sequence>
<dbReference type="PANTHER" id="PTHR11017">
    <property type="entry name" value="LEUCINE-RICH REPEAT-CONTAINING PROTEIN"/>
    <property type="match status" value="1"/>
</dbReference>
<evidence type="ECO:0000313" key="5">
    <source>
        <dbReference type="Proteomes" id="UP000824890"/>
    </source>
</evidence>
<comment type="caution">
    <text evidence="4">The sequence shown here is derived from an EMBL/GenBank/DDBJ whole genome shotgun (WGS) entry which is preliminary data.</text>
</comment>
<keyword evidence="5" id="KW-1185">Reference proteome</keyword>
<dbReference type="InterPro" id="IPR032675">
    <property type="entry name" value="LRR_dom_sf"/>
</dbReference>
<dbReference type="Pfam" id="PF00560">
    <property type="entry name" value="LRR_1"/>
    <property type="match status" value="1"/>
</dbReference>
<dbReference type="Gene3D" id="3.80.10.10">
    <property type="entry name" value="Ribonuclease Inhibitor"/>
    <property type="match status" value="1"/>
</dbReference>
<dbReference type="SUPFAM" id="SSF52058">
    <property type="entry name" value="L domain-like"/>
    <property type="match status" value="1"/>
</dbReference>
<evidence type="ECO:0000256" key="2">
    <source>
        <dbReference type="ARBA" id="ARBA00022737"/>
    </source>
</evidence>
<reference evidence="4 5" key="1">
    <citation type="submission" date="2021-05" db="EMBL/GenBank/DDBJ databases">
        <title>Genome Assembly of Synthetic Allotetraploid Brassica napus Reveals Homoeologous Exchanges between Subgenomes.</title>
        <authorList>
            <person name="Davis J.T."/>
        </authorList>
    </citation>
    <scope>NUCLEOTIDE SEQUENCE [LARGE SCALE GENOMIC DNA]</scope>
    <source>
        <strain evidence="5">cv. Da-Ae</strain>
        <tissue evidence="4">Seedling</tissue>
    </source>
</reference>
<dbReference type="Proteomes" id="UP000824890">
    <property type="component" value="Unassembled WGS sequence"/>
</dbReference>
<dbReference type="PANTHER" id="PTHR11017:SF317">
    <property type="entry name" value="ADP-RIBOSYL CYCLASE_CYCLIC ADP-RIBOSE HYDROLASE"/>
    <property type="match status" value="1"/>
</dbReference>
<dbReference type="Pfam" id="PF23282">
    <property type="entry name" value="WHD_ROQ1"/>
    <property type="match status" value="1"/>
</dbReference>
<dbReference type="InterPro" id="IPR058192">
    <property type="entry name" value="WHD_ROQ1-like"/>
</dbReference>
<proteinExistence type="predicted"/>
<dbReference type="InterPro" id="IPR011713">
    <property type="entry name" value="Leu-rich_rpt_3"/>
</dbReference>
<dbReference type="InterPro" id="IPR044974">
    <property type="entry name" value="Disease_R_plants"/>
</dbReference>
<dbReference type="EMBL" id="JAGKQM010000011">
    <property type="protein sequence ID" value="KAH0905163.1"/>
    <property type="molecule type" value="Genomic_DNA"/>
</dbReference>
<evidence type="ECO:0000259" key="3">
    <source>
        <dbReference type="Pfam" id="PF23282"/>
    </source>
</evidence>